<dbReference type="Proteomes" id="UP000557717">
    <property type="component" value="Unassembled WGS sequence"/>
</dbReference>
<dbReference type="RefSeq" id="WP_184014772.1">
    <property type="nucleotide sequence ID" value="NZ_JACHFD010000001.1"/>
</dbReference>
<dbReference type="GO" id="GO:0015031">
    <property type="term" value="P:protein transport"/>
    <property type="evidence" value="ECO:0007669"/>
    <property type="project" value="UniProtKB-KW"/>
</dbReference>
<dbReference type="EMBL" id="JACHFD010000001">
    <property type="protein sequence ID" value="MBB5349888.1"/>
    <property type="molecule type" value="Genomic_DNA"/>
</dbReference>
<keyword evidence="3" id="KW-1003">Cell membrane</keyword>
<evidence type="ECO:0000256" key="4">
    <source>
        <dbReference type="ARBA" id="ARBA00022692"/>
    </source>
</evidence>
<evidence type="ECO:0000256" key="7">
    <source>
        <dbReference type="RuleBase" id="RU003879"/>
    </source>
</evidence>
<dbReference type="Gene3D" id="3.30.420.270">
    <property type="match status" value="1"/>
</dbReference>
<dbReference type="GO" id="GO:0005886">
    <property type="term" value="C:plasma membrane"/>
    <property type="evidence" value="ECO:0007669"/>
    <property type="project" value="UniProtKB-SubCell"/>
</dbReference>
<evidence type="ECO:0000313" key="10">
    <source>
        <dbReference type="Proteomes" id="UP000557717"/>
    </source>
</evidence>
<reference evidence="9 10" key="1">
    <citation type="submission" date="2020-08" db="EMBL/GenBank/DDBJ databases">
        <title>Genomic Encyclopedia of Type Strains, Phase IV (KMG-IV): sequencing the most valuable type-strain genomes for metagenomic binning, comparative biology and taxonomic classification.</title>
        <authorList>
            <person name="Goeker M."/>
        </authorList>
    </citation>
    <scope>NUCLEOTIDE SEQUENCE [LARGE SCALE GENOMIC DNA]</scope>
    <source>
        <strain evidence="9 10">YC6886</strain>
    </source>
</reference>
<gene>
    <name evidence="9" type="ORF">HNR46_000109</name>
</gene>
<accession>A0A840V520</accession>
<evidence type="ECO:0000256" key="1">
    <source>
        <dbReference type="ARBA" id="ARBA00004162"/>
    </source>
</evidence>
<dbReference type="InterPro" id="IPR003400">
    <property type="entry name" value="ExbD"/>
</dbReference>
<dbReference type="GO" id="GO:0022857">
    <property type="term" value="F:transmembrane transporter activity"/>
    <property type="evidence" value="ECO:0007669"/>
    <property type="project" value="InterPro"/>
</dbReference>
<evidence type="ECO:0000256" key="8">
    <source>
        <dbReference type="SAM" id="Phobius"/>
    </source>
</evidence>
<dbReference type="AlphaFoldDB" id="A0A840V520"/>
<keyword evidence="4 7" id="KW-0812">Transmembrane</keyword>
<evidence type="ECO:0000256" key="2">
    <source>
        <dbReference type="ARBA" id="ARBA00005811"/>
    </source>
</evidence>
<proteinExistence type="inferred from homology"/>
<evidence type="ECO:0000256" key="5">
    <source>
        <dbReference type="ARBA" id="ARBA00022989"/>
    </source>
</evidence>
<keyword evidence="7" id="KW-0653">Protein transport</keyword>
<evidence type="ECO:0000256" key="3">
    <source>
        <dbReference type="ARBA" id="ARBA00022475"/>
    </source>
</evidence>
<keyword evidence="7" id="KW-0813">Transport</keyword>
<name>A0A840V520_9BACT</name>
<sequence length="156" mass="17477">MRIDLEEDNEIGVDMAPLIDCVFLLLIFFLVTTMMKKWETQIPLTLPESTSSLSTSKTNESSEVIALGIDKTLYTVAGRNTYTGETTYKPIDDLERHLSDLKAARGSDIPLEIAADRSIPVKRVIEIFDICQLSGFKQTRVRLGSRPNMEPEVEAP</sequence>
<comment type="subcellular location">
    <subcellularLocation>
        <location evidence="1">Cell membrane</location>
        <topology evidence="1">Single-pass membrane protein</topology>
    </subcellularLocation>
    <subcellularLocation>
        <location evidence="7">Cell membrane</location>
        <topology evidence="7">Single-pass type II membrane protein</topology>
    </subcellularLocation>
</comment>
<keyword evidence="10" id="KW-1185">Reference proteome</keyword>
<comment type="caution">
    <text evidence="9">The sequence shown here is derived from an EMBL/GenBank/DDBJ whole genome shotgun (WGS) entry which is preliminary data.</text>
</comment>
<evidence type="ECO:0000256" key="6">
    <source>
        <dbReference type="ARBA" id="ARBA00023136"/>
    </source>
</evidence>
<dbReference type="Pfam" id="PF02472">
    <property type="entry name" value="ExbD"/>
    <property type="match status" value="1"/>
</dbReference>
<organism evidence="9 10">
    <name type="scientific">Haloferula luteola</name>
    <dbReference type="NCBI Taxonomy" id="595692"/>
    <lineage>
        <taxon>Bacteria</taxon>
        <taxon>Pseudomonadati</taxon>
        <taxon>Verrucomicrobiota</taxon>
        <taxon>Verrucomicrobiia</taxon>
        <taxon>Verrucomicrobiales</taxon>
        <taxon>Verrucomicrobiaceae</taxon>
        <taxon>Haloferula</taxon>
    </lineage>
</organism>
<dbReference type="PANTHER" id="PTHR30558:SF3">
    <property type="entry name" value="BIOPOLYMER TRANSPORT PROTEIN EXBD-RELATED"/>
    <property type="match status" value="1"/>
</dbReference>
<protein>
    <submittedName>
        <fullName evidence="9">Biopolymer transport protein ExbD</fullName>
    </submittedName>
</protein>
<keyword evidence="5 8" id="KW-1133">Transmembrane helix</keyword>
<evidence type="ECO:0000313" key="9">
    <source>
        <dbReference type="EMBL" id="MBB5349888.1"/>
    </source>
</evidence>
<keyword evidence="6 8" id="KW-0472">Membrane</keyword>
<comment type="similarity">
    <text evidence="2 7">Belongs to the ExbD/TolR family.</text>
</comment>
<feature type="transmembrane region" description="Helical" evidence="8">
    <location>
        <begin position="15"/>
        <end position="35"/>
    </location>
</feature>
<dbReference type="PANTHER" id="PTHR30558">
    <property type="entry name" value="EXBD MEMBRANE COMPONENT OF PMF-DRIVEN MACROMOLECULE IMPORT SYSTEM"/>
    <property type="match status" value="1"/>
</dbReference>